<evidence type="ECO:0000313" key="12">
    <source>
        <dbReference type="Proteomes" id="UP000320333"/>
    </source>
</evidence>
<sequence>MVARIAPNSDAESRLSTLIRIPSVFTGYGDYQTLTRIMQDNDFIPKSVLLKGQNDFMVKRYWTEALDAVSPDMNQELVIWTNLVKRSWMREGVSFGTVAWLQAKTRCFQRTDAMQLGTAILPEAERRDSFAPMEEDARIGRVCVANRGSGRCELNRSKCFDVENFSNVLFSAFMKTSFLILLLTACCHAADIRHIDGTIVSRESSIGVGRKGFPLRGSLVAVQHLKTSDRPVDPHALDPAEPGNSFGCVPVHPVRNSNWVALVERGGCAFADKVRAMQSSGAIAVIVGDSASSTFDGDRVETEWESKAGVGRKRAGLVTMVAAPGSDTEIVIPSYFVARKDYAVLLRLAGFRDHAQIAHISMNDAPAFSFLGWIRRALNFRSHTSSDDSASDMPMEPPTLEASSSILISPTSFGQQLYLLGIFLCGPIMASLTFQLSLLFVSLKRKWDSAATARFVARMPVKVWSVENMLGLEQSFPNTMADDRPMCSICIEEFLVGDRLRCLPCNHSFHAECVDRWLVSVVNTCPLCKQCIQTAPRKWIPKSNPEPIASNRNTAGSEQSSTHSQSFRQHTSEMDTYSSHSTSSTSDTHTDAQTGDLETRMVFGETSEQSSSLHLDSEAIVPKHGSSTSQTIRARRTLHGKSPNRQRNSVRERIFGVGARDSIVDSALDIEAELDDEEGSIVPLW</sequence>
<dbReference type="OrthoDB" id="8062037at2759"/>
<feature type="domain" description="RING-type" evidence="10">
    <location>
        <begin position="487"/>
        <end position="529"/>
    </location>
</feature>
<evidence type="ECO:0000256" key="4">
    <source>
        <dbReference type="ARBA" id="ARBA00022771"/>
    </source>
</evidence>
<evidence type="ECO:0000256" key="7">
    <source>
        <dbReference type="ARBA" id="ARBA00023136"/>
    </source>
</evidence>
<dbReference type="SUPFAM" id="SSF57850">
    <property type="entry name" value="RING/U-box"/>
    <property type="match status" value="1"/>
</dbReference>
<dbReference type="AlphaFoldDB" id="A0A507FFM6"/>
<dbReference type="InterPro" id="IPR046450">
    <property type="entry name" value="PA_dom_sf"/>
</dbReference>
<name>A0A507FFM6_9FUNG</name>
<dbReference type="GO" id="GO:0005634">
    <property type="term" value="C:nucleus"/>
    <property type="evidence" value="ECO:0007669"/>
    <property type="project" value="TreeGrafter"/>
</dbReference>
<dbReference type="EMBL" id="QEAP01000144">
    <property type="protein sequence ID" value="TPX74098.1"/>
    <property type="molecule type" value="Genomic_DNA"/>
</dbReference>
<dbReference type="Gene3D" id="3.30.40.10">
    <property type="entry name" value="Zinc/RING finger domain, C3HC4 (zinc finger)"/>
    <property type="match status" value="1"/>
</dbReference>
<comment type="subcellular location">
    <subcellularLocation>
        <location evidence="1">Membrane</location>
    </subcellularLocation>
</comment>
<evidence type="ECO:0000256" key="9">
    <source>
        <dbReference type="SAM" id="MobiDB-lite"/>
    </source>
</evidence>
<evidence type="ECO:0000256" key="2">
    <source>
        <dbReference type="ARBA" id="ARBA00022692"/>
    </source>
</evidence>
<dbReference type="PANTHER" id="PTHR45931:SF3">
    <property type="entry name" value="RING ZINC FINGER-CONTAINING PROTEIN"/>
    <property type="match status" value="1"/>
</dbReference>
<gene>
    <name evidence="11" type="ORF">CcCBS67573_g04631</name>
</gene>
<evidence type="ECO:0000259" key="10">
    <source>
        <dbReference type="PROSITE" id="PS50089"/>
    </source>
</evidence>
<keyword evidence="5" id="KW-0862">Zinc</keyword>
<dbReference type="InterPro" id="IPR013083">
    <property type="entry name" value="Znf_RING/FYVE/PHD"/>
</dbReference>
<evidence type="ECO:0000313" key="11">
    <source>
        <dbReference type="EMBL" id="TPX74098.1"/>
    </source>
</evidence>
<evidence type="ECO:0000256" key="5">
    <source>
        <dbReference type="ARBA" id="ARBA00022833"/>
    </source>
</evidence>
<organism evidence="11 12">
    <name type="scientific">Chytriomyces confervae</name>
    <dbReference type="NCBI Taxonomy" id="246404"/>
    <lineage>
        <taxon>Eukaryota</taxon>
        <taxon>Fungi</taxon>
        <taxon>Fungi incertae sedis</taxon>
        <taxon>Chytridiomycota</taxon>
        <taxon>Chytridiomycota incertae sedis</taxon>
        <taxon>Chytridiomycetes</taxon>
        <taxon>Chytridiales</taxon>
        <taxon>Chytriomycetaceae</taxon>
        <taxon>Chytriomyces</taxon>
    </lineage>
</organism>
<reference evidence="11 12" key="1">
    <citation type="journal article" date="2019" name="Sci. Rep.">
        <title>Comparative genomics of chytrid fungi reveal insights into the obligate biotrophic and pathogenic lifestyle of Synchytrium endobioticum.</title>
        <authorList>
            <person name="van de Vossenberg B.T.L.H."/>
            <person name="Warris S."/>
            <person name="Nguyen H.D.T."/>
            <person name="van Gent-Pelzer M.P.E."/>
            <person name="Joly D.L."/>
            <person name="van de Geest H.C."/>
            <person name="Bonants P.J.M."/>
            <person name="Smith D.S."/>
            <person name="Levesque C.A."/>
            <person name="van der Lee T.A.J."/>
        </authorList>
    </citation>
    <scope>NUCLEOTIDE SEQUENCE [LARGE SCALE GENOMIC DNA]</scope>
    <source>
        <strain evidence="11 12">CBS 675.73</strain>
    </source>
</reference>
<dbReference type="InterPro" id="IPR003137">
    <property type="entry name" value="PA_domain"/>
</dbReference>
<keyword evidence="4 8" id="KW-0863">Zinc-finger</keyword>
<dbReference type="SUPFAM" id="SSF52025">
    <property type="entry name" value="PA domain"/>
    <property type="match status" value="1"/>
</dbReference>
<feature type="compositionally biased region" description="Polar residues" evidence="9">
    <location>
        <begin position="550"/>
        <end position="577"/>
    </location>
</feature>
<dbReference type="PROSITE" id="PS50089">
    <property type="entry name" value="ZF_RING_2"/>
    <property type="match status" value="1"/>
</dbReference>
<dbReference type="PANTHER" id="PTHR45931">
    <property type="entry name" value="SI:CH211-59O9.10"/>
    <property type="match status" value="1"/>
</dbReference>
<dbReference type="GO" id="GO:0008270">
    <property type="term" value="F:zinc ion binding"/>
    <property type="evidence" value="ECO:0007669"/>
    <property type="project" value="UniProtKB-KW"/>
</dbReference>
<dbReference type="InterPro" id="IPR001841">
    <property type="entry name" value="Znf_RING"/>
</dbReference>
<accession>A0A507FFM6</accession>
<keyword evidence="12" id="KW-1185">Reference proteome</keyword>
<keyword evidence="3" id="KW-0479">Metal-binding</keyword>
<evidence type="ECO:0000256" key="8">
    <source>
        <dbReference type="PROSITE-ProRule" id="PRU00175"/>
    </source>
</evidence>
<dbReference type="Proteomes" id="UP000320333">
    <property type="component" value="Unassembled WGS sequence"/>
</dbReference>
<dbReference type="GO" id="GO:0061630">
    <property type="term" value="F:ubiquitin protein ligase activity"/>
    <property type="evidence" value="ECO:0007669"/>
    <property type="project" value="TreeGrafter"/>
</dbReference>
<evidence type="ECO:0000256" key="3">
    <source>
        <dbReference type="ARBA" id="ARBA00022723"/>
    </source>
</evidence>
<dbReference type="GO" id="GO:0006511">
    <property type="term" value="P:ubiquitin-dependent protein catabolic process"/>
    <property type="evidence" value="ECO:0007669"/>
    <property type="project" value="TreeGrafter"/>
</dbReference>
<dbReference type="InterPro" id="IPR051834">
    <property type="entry name" value="RING_finger_E3_ligase"/>
</dbReference>
<dbReference type="SMART" id="SM00184">
    <property type="entry name" value="RING"/>
    <property type="match status" value="1"/>
</dbReference>
<feature type="region of interest" description="Disordered" evidence="9">
    <location>
        <begin position="622"/>
        <end position="648"/>
    </location>
</feature>
<feature type="region of interest" description="Disordered" evidence="9">
    <location>
        <begin position="539"/>
        <end position="593"/>
    </location>
</feature>
<dbReference type="GO" id="GO:0016020">
    <property type="term" value="C:membrane"/>
    <property type="evidence" value="ECO:0007669"/>
    <property type="project" value="UniProtKB-SubCell"/>
</dbReference>
<evidence type="ECO:0000256" key="1">
    <source>
        <dbReference type="ARBA" id="ARBA00004370"/>
    </source>
</evidence>
<dbReference type="STRING" id="246404.A0A507FFM6"/>
<protein>
    <recommendedName>
        <fullName evidence="10">RING-type domain-containing protein</fullName>
    </recommendedName>
</protein>
<feature type="compositionally biased region" description="Basic residues" evidence="9">
    <location>
        <begin position="633"/>
        <end position="644"/>
    </location>
</feature>
<comment type="caution">
    <text evidence="11">The sequence shown here is derived from an EMBL/GenBank/DDBJ whole genome shotgun (WGS) entry which is preliminary data.</text>
</comment>
<proteinExistence type="predicted"/>
<keyword evidence="2" id="KW-0812">Transmembrane</keyword>
<dbReference type="Pfam" id="PF13639">
    <property type="entry name" value="zf-RING_2"/>
    <property type="match status" value="1"/>
</dbReference>
<keyword evidence="7" id="KW-0472">Membrane</keyword>
<dbReference type="Gene3D" id="3.50.30.30">
    <property type="match status" value="1"/>
</dbReference>
<feature type="compositionally biased region" description="Low complexity" evidence="9">
    <location>
        <begin position="578"/>
        <end position="587"/>
    </location>
</feature>
<evidence type="ECO:0000256" key="6">
    <source>
        <dbReference type="ARBA" id="ARBA00022989"/>
    </source>
</evidence>
<dbReference type="CDD" id="cd16448">
    <property type="entry name" value="RING-H2"/>
    <property type="match status" value="1"/>
</dbReference>
<keyword evidence="6" id="KW-1133">Transmembrane helix</keyword>
<dbReference type="Pfam" id="PF02225">
    <property type="entry name" value="PA"/>
    <property type="match status" value="1"/>
</dbReference>